<evidence type="ECO:0000256" key="3">
    <source>
        <dbReference type="ARBA" id="ARBA00022729"/>
    </source>
</evidence>
<comment type="similarity">
    <text evidence="6">Belongs to the bacterial secretin family.</text>
</comment>
<dbReference type="InterPro" id="IPR051808">
    <property type="entry name" value="Type_IV_pilus_biogenesis"/>
</dbReference>
<dbReference type="PRINTS" id="PR00811">
    <property type="entry name" value="BCTERIALGSPD"/>
</dbReference>
<keyword evidence="8" id="KW-1133">Transmembrane helix</keyword>
<evidence type="ECO:0000313" key="10">
    <source>
        <dbReference type="EMBL" id="OGW98011.1"/>
    </source>
</evidence>
<name>A0A1G1KYQ3_9BACT</name>
<dbReference type="InterPro" id="IPR005644">
    <property type="entry name" value="NolW-like"/>
</dbReference>
<dbReference type="Gene3D" id="3.30.1370.130">
    <property type="match status" value="1"/>
</dbReference>
<organism evidence="10 11">
    <name type="scientific">Candidatus Danuiimicrobium aquiferis</name>
    <dbReference type="NCBI Taxonomy" id="1801832"/>
    <lineage>
        <taxon>Bacteria</taxon>
        <taxon>Pseudomonadati</taxon>
        <taxon>Candidatus Omnitrophota</taxon>
        <taxon>Candidatus Danuiimicrobium</taxon>
    </lineage>
</organism>
<feature type="transmembrane region" description="Helical" evidence="8">
    <location>
        <begin position="53"/>
        <end position="70"/>
    </location>
</feature>
<evidence type="ECO:0000259" key="9">
    <source>
        <dbReference type="SMART" id="SM00965"/>
    </source>
</evidence>
<evidence type="ECO:0000256" key="8">
    <source>
        <dbReference type="SAM" id="Phobius"/>
    </source>
</evidence>
<evidence type="ECO:0000256" key="5">
    <source>
        <dbReference type="ARBA" id="ARBA00023237"/>
    </source>
</evidence>
<dbReference type="PANTHER" id="PTHR30604">
    <property type="entry name" value="PROTEIN TRANSPORT PROTEIN HOFQ"/>
    <property type="match status" value="1"/>
</dbReference>
<evidence type="ECO:0000256" key="4">
    <source>
        <dbReference type="ARBA" id="ARBA00023136"/>
    </source>
</evidence>
<accession>A0A1G1KYQ3</accession>
<keyword evidence="2 7" id="KW-0813">Transport</keyword>
<dbReference type="GO" id="GO:0009279">
    <property type="term" value="C:cell outer membrane"/>
    <property type="evidence" value="ECO:0007669"/>
    <property type="project" value="UniProtKB-SubCell"/>
</dbReference>
<evidence type="ECO:0000256" key="1">
    <source>
        <dbReference type="ARBA" id="ARBA00004370"/>
    </source>
</evidence>
<gene>
    <name evidence="10" type="ORF">A3G33_07195</name>
</gene>
<sequence>MTEKKLNKGIEFCEFLSFPQASGGNDRILRCDVPLIKKTVSLSKTGNKIMKKIIVFLSIIFIFMAHDAFAQEAKQETSPEVKQETAKDPAQVTEYNVVADEMAVSEDHVEISEASGNVSLDFKDADINNVLRIIALKSNINVVSGPEVQGTVTIRLEDVPWDKALDIVLRTYGYVYERDGNIIRVTTKESLTTEELITETFILNYTTCQEAEEAIKDVLSERGRVKSVARTNMLIVTDIPTNITKITEVVRKLDKNTPQAYIDAKIVKTAMQEGENLGIQWSPGATISGSKRPSTFPFANDKNFFLEEFFKPVFPTLASNVGTEVSAATVTPNSDNLRGFPTIPAASAGTTSFTFGALDFTAFQATLNFLRSRANTKIISNPRITVLNHQTAKVKVGVDVPIPTLERNETSGSFEVSGFSYRETGVVLEVTPHINNADEILVDLKPEVSSQGSLVSFSSGASASTSFDQFPTFNVESAHTQVMIKSGETIAVGGLMTDKGSESYTKVPVLGDIPILGKAFRSKRKASGDTNAKQETLFFVTVNVVDTAGEPVVLQAPKVPGKTAVV</sequence>
<evidence type="ECO:0000313" key="11">
    <source>
        <dbReference type="Proteomes" id="UP000178187"/>
    </source>
</evidence>
<reference evidence="10 11" key="1">
    <citation type="journal article" date="2016" name="Nat. Commun.">
        <title>Thousands of microbial genomes shed light on interconnected biogeochemical processes in an aquifer system.</title>
        <authorList>
            <person name="Anantharaman K."/>
            <person name="Brown C.T."/>
            <person name="Hug L.A."/>
            <person name="Sharon I."/>
            <person name="Castelle C.J."/>
            <person name="Probst A.J."/>
            <person name="Thomas B.C."/>
            <person name="Singh A."/>
            <person name="Wilkins M.J."/>
            <person name="Karaoz U."/>
            <person name="Brodie E.L."/>
            <person name="Williams K.H."/>
            <person name="Hubbard S.S."/>
            <person name="Banfield J.F."/>
        </authorList>
    </citation>
    <scope>NUCLEOTIDE SEQUENCE [LARGE SCALE GENOMIC DNA]</scope>
</reference>
<keyword evidence="4 8" id="KW-0472">Membrane</keyword>
<dbReference type="Pfam" id="PF07660">
    <property type="entry name" value="STN"/>
    <property type="match status" value="1"/>
</dbReference>
<evidence type="ECO:0000256" key="6">
    <source>
        <dbReference type="RuleBase" id="RU004003"/>
    </source>
</evidence>
<proteinExistence type="inferred from homology"/>
<dbReference type="Pfam" id="PF03958">
    <property type="entry name" value="Secretin_N"/>
    <property type="match status" value="1"/>
</dbReference>
<dbReference type="InterPro" id="IPR001775">
    <property type="entry name" value="GspD/PilQ"/>
</dbReference>
<dbReference type="InterPro" id="IPR038591">
    <property type="entry name" value="NolW-like_sf"/>
</dbReference>
<dbReference type="AlphaFoldDB" id="A0A1G1KYQ3"/>
<keyword evidence="5" id="KW-0998">Cell outer membrane</keyword>
<dbReference type="Pfam" id="PF00263">
    <property type="entry name" value="Secretin"/>
    <property type="match status" value="1"/>
</dbReference>
<dbReference type="InterPro" id="IPR004846">
    <property type="entry name" value="T2SS/T3SS_dom"/>
</dbReference>
<dbReference type="PANTHER" id="PTHR30604:SF1">
    <property type="entry name" value="DNA UTILIZATION PROTEIN HOFQ"/>
    <property type="match status" value="1"/>
</dbReference>
<comment type="subcellular location">
    <subcellularLocation>
        <location evidence="7">Cell outer membrane</location>
    </subcellularLocation>
    <subcellularLocation>
        <location evidence="1">Membrane</location>
    </subcellularLocation>
</comment>
<dbReference type="EMBL" id="MHFR01000037">
    <property type="protein sequence ID" value="OGW98011.1"/>
    <property type="molecule type" value="Genomic_DNA"/>
</dbReference>
<evidence type="ECO:0000256" key="7">
    <source>
        <dbReference type="RuleBase" id="RU004004"/>
    </source>
</evidence>
<evidence type="ECO:0000256" key="2">
    <source>
        <dbReference type="ARBA" id="ARBA00022448"/>
    </source>
</evidence>
<keyword evidence="8" id="KW-0812">Transmembrane</keyword>
<protein>
    <recommendedName>
        <fullName evidence="9">Secretin/TonB short N-terminal domain-containing protein</fullName>
    </recommendedName>
</protein>
<comment type="caution">
    <text evidence="10">The sequence shown here is derived from an EMBL/GenBank/DDBJ whole genome shotgun (WGS) entry which is preliminary data.</text>
</comment>
<dbReference type="GO" id="GO:0009306">
    <property type="term" value="P:protein secretion"/>
    <property type="evidence" value="ECO:0007669"/>
    <property type="project" value="InterPro"/>
</dbReference>
<feature type="domain" description="Secretin/TonB short N-terminal" evidence="9">
    <location>
        <begin position="140"/>
        <end position="188"/>
    </location>
</feature>
<keyword evidence="3" id="KW-0732">Signal</keyword>
<dbReference type="Proteomes" id="UP000178187">
    <property type="component" value="Unassembled WGS sequence"/>
</dbReference>
<dbReference type="InterPro" id="IPR011662">
    <property type="entry name" value="Secretin/TonB_short_N"/>
</dbReference>
<dbReference type="SMART" id="SM00965">
    <property type="entry name" value="STN"/>
    <property type="match status" value="1"/>
</dbReference>
<dbReference type="Gene3D" id="3.30.1370.120">
    <property type="match status" value="1"/>
</dbReference>